<organism evidence="1">
    <name type="scientific">marine sediment metagenome</name>
    <dbReference type="NCBI Taxonomy" id="412755"/>
    <lineage>
        <taxon>unclassified sequences</taxon>
        <taxon>metagenomes</taxon>
        <taxon>ecological metagenomes</taxon>
    </lineage>
</organism>
<feature type="non-terminal residue" evidence="1">
    <location>
        <position position="75"/>
    </location>
</feature>
<gene>
    <name evidence="1" type="ORF">S06H3_25045</name>
</gene>
<accession>X1MFY4</accession>
<evidence type="ECO:0000313" key="1">
    <source>
        <dbReference type="EMBL" id="GAI30547.1"/>
    </source>
</evidence>
<name>X1MFY4_9ZZZZ</name>
<dbReference type="EMBL" id="BARV01014241">
    <property type="protein sequence ID" value="GAI30547.1"/>
    <property type="molecule type" value="Genomic_DNA"/>
</dbReference>
<protein>
    <submittedName>
        <fullName evidence="1">Uncharacterized protein</fullName>
    </submittedName>
</protein>
<reference evidence="1" key="1">
    <citation type="journal article" date="2014" name="Front. Microbiol.">
        <title>High frequency of phylogenetically diverse reductive dehalogenase-homologous genes in deep subseafloor sedimentary metagenomes.</title>
        <authorList>
            <person name="Kawai M."/>
            <person name="Futagami T."/>
            <person name="Toyoda A."/>
            <person name="Takaki Y."/>
            <person name="Nishi S."/>
            <person name="Hori S."/>
            <person name="Arai W."/>
            <person name="Tsubouchi T."/>
            <person name="Morono Y."/>
            <person name="Uchiyama I."/>
            <person name="Ito T."/>
            <person name="Fujiyama A."/>
            <person name="Inagaki F."/>
            <person name="Takami H."/>
        </authorList>
    </citation>
    <scope>NUCLEOTIDE SEQUENCE</scope>
    <source>
        <strain evidence="1">Expedition CK06-06</strain>
    </source>
</reference>
<comment type="caution">
    <text evidence="1">The sequence shown here is derived from an EMBL/GenBank/DDBJ whole genome shotgun (WGS) entry which is preliminary data.</text>
</comment>
<dbReference type="AlphaFoldDB" id="X1MFY4"/>
<proteinExistence type="predicted"/>
<sequence>AAIREALEEEIPYEEKRKELDRWLWPYKFFYEDDLKEAQERIAEEKYGIPFDALSLPVAREASGEAKTDLEFESK</sequence>
<feature type="non-terminal residue" evidence="1">
    <location>
        <position position="1"/>
    </location>
</feature>